<keyword evidence="3" id="KW-0732">Signal</keyword>
<evidence type="ECO:0000256" key="2">
    <source>
        <dbReference type="SAM" id="MobiDB-lite"/>
    </source>
</evidence>
<reference evidence="4 5" key="1">
    <citation type="submission" date="2020-07" db="EMBL/GenBank/DDBJ databases">
        <title>Sequencing the genomes of 1000 actinobacteria strains.</title>
        <authorList>
            <person name="Klenk H.-P."/>
        </authorList>
    </citation>
    <scope>NUCLEOTIDE SEQUENCE [LARGE SCALE GENOMIC DNA]</scope>
    <source>
        <strain evidence="4 5">DSM 22083</strain>
    </source>
</reference>
<dbReference type="Gene3D" id="2.40.10.500">
    <property type="match status" value="1"/>
</dbReference>
<protein>
    <submittedName>
        <fullName evidence="4">Sugar lactone lactonase YvrE</fullName>
    </submittedName>
</protein>
<gene>
    <name evidence="4" type="ORF">BKA15_004284</name>
</gene>
<evidence type="ECO:0000256" key="1">
    <source>
        <dbReference type="ARBA" id="ARBA00008853"/>
    </source>
</evidence>
<evidence type="ECO:0000313" key="5">
    <source>
        <dbReference type="Proteomes" id="UP000569914"/>
    </source>
</evidence>
<dbReference type="SUPFAM" id="SSF63829">
    <property type="entry name" value="Calcium-dependent phosphotriesterase"/>
    <property type="match status" value="1"/>
</dbReference>
<dbReference type="Proteomes" id="UP000569914">
    <property type="component" value="Unassembled WGS sequence"/>
</dbReference>
<feature type="signal peptide" evidence="3">
    <location>
        <begin position="1"/>
        <end position="43"/>
    </location>
</feature>
<feature type="region of interest" description="Disordered" evidence="2">
    <location>
        <begin position="46"/>
        <end position="89"/>
    </location>
</feature>
<feature type="chain" id="PRO_5038688652" evidence="3">
    <location>
        <begin position="44"/>
        <end position="319"/>
    </location>
</feature>
<dbReference type="PANTHER" id="PTHR47572">
    <property type="entry name" value="LIPOPROTEIN-RELATED"/>
    <property type="match status" value="1"/>
</dbReference>
<proteinExistence type="inferred from homology"/>
<organism evidence="4 5">
    <name type="scientific">Microlunatus parietis</name>
    <dbReference type="NCBI Taxonomy" id="682979"/>
    <lineage>
        <taxon>Bacteria</taxon>
        <taxon>Bacillati</taxon>
        <taxon>Actinomycetota</taxon>
        <taxon>Actinomycetes</taxon>
        <taxon>Propionibacteriales</taxon>
        <taxon>Propionibacteriaceae</taxon>
        <taxon>Microlunatus</taxon>
    </lineage>
</organism>
<dbReference type="AlphaFoldDB" id="A0A7Y9IA82"/>
<keyword evidence="5" id="KW-1185">Reference proteome</keyword>
<evidence type="ECO:0000256" key="3">
    <source>
        <dbReference type="SAM" id="SignalP"/>
    </source>
</evidence>
<dbReference type="Gene3D" id="2.120.10.30">
    <property type="entry name" value="TolB, C-terminal domain"/>
    <property type="match status" value="1"/>
</dbReference>
<dbReference type="CDD" id="cd05819">
    <property type="entry name" value="NHL"/>
    <property type="match status" value="1"/>
</dbReference>
<name>A0A7Y9IA82_9ACTN</name>
<dbReference type="RefSeq" id="WP_179754111.1">
    <property type="nucleotide sequence ID" value="NZ_JACCBU010000001.1"/>
</dbReference>
<dbReference type="PANTHER" id="PTHR47572:SF4">
    <property type="entry name" value="LACTONASE DRP35"/>
    <property type="match status" value="1"/>
</dbReference>
<accession>A0A7Y9IA82</accession>
<dbReference type="InterPro" id="IPR011042">
    <property type="entry name" value="6-blade_b-propeller_TolB-like"/>
</dbReference>
<comment type="similarity">
    <text evidence="1">Belongs to the SMP-30/CGR1 family.</text>
</comment>
<comment type="caution">
    <text evidence="4">The sequence shown here is derived from an EMBL/GenBank/DDBJ whole genome shotgun (WGS) entry which is preliminary data.</text>
</comment>
<evidence type="ECO:0000313" key="4">
    <source>
        <dbReference type="EMBL" id="NYE72955.1"/>
    </source>
</evidence>
<dbReference type="InterPro" id="IPR051262">
    <property type="entry name" value="SMP-30/CGR1_Lactonase"/>
</dbReference>
<sequence>MMESPTRPCVTERHRKGWTPSWAGRHLVAPAVALLVAATACTAAEPAAPATTPRSEPAPVTNSPPPSATGKPRPTLPQQPGRARWDGLASPVGMAFDGDGTLYIANWSGGTIERFTADGERSTFADGLGGPSGLAVADDGTVYAASYSGNVVWRFSEDGEPTVFVDGLGTPAGLSFNSAGELLIANRATDEILAADADGKTRVVAHGLQTPVGAVELDNGDLMISNINGGVSLVSGGPEAVTVNNELASPGPGIAPAGGDAVYVVDYGGTTVDLIEPDGSRTTIADGFANPTSITVAPDGRLAVADWGTDSLYFIESVH</sequence>
<dbReference type="EMBL" id="JACCBU010000001">
    <property type="protein sequence ID" value="NYE72955.1"/>
    <property type="molecule type" value="Genomic_DNA"/>
</dbReference>